<dbReference type="KEGG" id="pbor:BSF38_00007"/>
<dbReference type="Proteomes" id="UP000186309">
    <property type="component" value="Chromosome"/>
</dbReference>
<dbReference type="STRING" id="1387353.BSF38_00007"/>
<dbReference type="EMBL" id="CP019082">
    <property type="protein sequence ID" value="APW58609.1"/>
    <property type="molecule type" value="Genomic_DNA"/>
</dbReference>
<gene>
    <name evidence="2" type="ORF">BSF38_00007</name>
</gene>
<evidence type="ECO:0000313" key="3">
    <source>
        <dbReference type="Proteomes" id="UP000186309"/>
    </source>
</evidence>
<keyword evidence="1" id="KW-0812">Transmembrane</keyword>
<protein>
    <submittedName>
        <fullName evidence="2">Uncharacterized protein</fullName>
    </submittedName>
</protein>
<keyword evidence="1" id="KW-0472">Membrane</keyword>
<name>A0A1U7CI53_9BACT</name>
<dbReference type="AlphaFoldDB" id="A0A1U7CI53"/>
<keyword evidence="1" id="KW-1133">Transmembrane helix</keyword>
<evidence type="ECO:0000256" key="1">
    <source>
        <dbReference type="SAM" id="Phobius"/>
    </source>
</evidence>
<reference evidence="3" key="1">
    <citation type="submission" date="2016-12" db="EMBL/GenBank/DDBJ databases">
        <title>Comparative genomics of four Isosphaeraceae planctomycetes: a common pool of plasmids and glycoside hydrolase genes.</title>
        <authorList>
            <person name="Ivanova A."/>
        </authorList>
    </citation>
    <scope>NUCLEOTIDE SEQUENCE [LARGE SCALE GENOMIC DNA]</scope>
    <source>
        <strain evidence="3">PX4</strain>
    </source>
</reference>
<organism evidence="2 3">
    <name type="scientific">Paludisphaera borealis</name>
    <dbReference type="NCBI Taxonomy" id="1387353"/>
    <lineage>
        <taxon>Bacteria</taxon>
        <taxon>Pseudomonadati</taxon>
        <taxon>Planctomycetota</taxon>
        <taxon>Planctomycetia</taxon>
        <taxon>Isosphaerales</taxon>
        <taxon>Isosphaeraceae</taxon>
        <taxon>Paludisphaera</taxon>
    </lineage>
</organism>
<proteinExistence type="predicted"/>
<feature type="transmembrane region" description="Helical" evidence="1">
    <location>
        <begin position="6"/>
        <end position="23"/>
    </location>
</feature>
<accession>A0A1U7CI53</accession>
<keyword evidence="3" id="KW-1185">Reference proteome</keyword>
<evidence type="ECO:0000313" key="2">
    <source>
        <dbReference type="EMBL" id="APW58609.1"/>
    </source>
</evidence>
<sequence>MEMPWVAAIAAVVLLLGLWLMFAGRGIRRRSGLGGGKTVSLDRITLTSARLGLAGRPDRLVKTEGTIIPEEWKSARTVRPWHRAQMGV</sequence>